<reference evidence="1 2" key="1">
    <citation type="journal article" date="2018" name="Biotechnol. Adv.">
        <title>Improved genomic resources and new bioinformatic workflow for the carcinogenic parasite Clonorchis sinensis: Biotechnological implications.</title>
        <authorList>
            <person name="Wang D."/>
            <person name="Korhonen P.K."/>
            <person name="Gasser R.B."/>
            <person name="Young N.D."/>
        </authorList>
    </citation>
    <scope>NUCLEOTIDE SEQUENCE [LARGE SCALE GENOMIC DNA]</scope>
    <source>
        <strain evidence="1">Cs-k2</strain>
    </source>
</reference>
<reference evidence="1 2" key="2">
    <citation type="journal article" date="2021" name="Genomics">
        <title>High-quality reference genome for Clonorchis sinensis.</title>
        <authorList>
            <person name="Young N.D."/>
            <person name="Stroehlein A.J."/>
            <person name="Kinkar L."/>
            <person name="Wang T."/>
            <person name="Sohn W.M."/>
            <person name="Chang B.C.H."/>
            <person name="Kaur P."/>
            <person name="Weisz D."/>
            <person name="Dudchenko O."/>
            <person name="Aiden E.L."/>
            <person name="Korhonen P.K."/>
            <person name="Gasser R.B."/>
        </authorList>
    </citation>
    <scope>NUCLEOTIDE SEQUENCE [LARGE SCALE GENOMIC DNA]</scope>
    <source>
        <strain evidence="1">Cs-k2</strain>
    </source>
</reference>
<dbReference type="AlphaFoldDB" id="A0A3R7CM77"/>
<organism evidence="1 2">
    <name type="scientific">Clonorchis sinensis</name>
    <name type="common">Chinese liver fluke</name>
    <dbReference type="NCBI Taxonomy" id="79923"/>
    <lineage>
        <taxon>Eukaryota</taxon>
        <taxon>Metazoa</taxon>
        <taxon>Spiralia</taxon>
        <taxon>Lophotrochozoa</taxon>
        <taxon>Platyhelminthes</taxon>
        <taxon>Trematoda</taxon>
        <taxon>Digenea</taxon>
        <taxon>Opisthorchiida</taxon>
        <taxon>Opisthorchiata</taxon>
        <taxon>Opisthorchiidae</taxon>
        <taxon>Clonorchis</taxon>
    </lineage>
</organism>
<sequence>MCCTRPPHVPVATIFQISPYMYIRNGLLIRLLKTVRQPTTGFALLGAHQVGAVPEFPSTACSTSTQIGLFFENYTHLQINLVFARDSPETQLNLSQSTEMHIFANKFGFGNDSLGTQIYILFVTFVMFADECILPSSCNLVSMCPEYSLSSSVLRRGWQKLPSSIVRSCTTSSPTTN</sequence>
<dbReference type="EMBL" id="NIRI02000010">
    <property type="protein sequence ID" value="KAG5453894.1"/>
    <property type="molecule type" value="Genomic_DNA"/>
</dbReference>
<dbReference type="InParanoid" id="A0A3R7CM77"/>
<gene>
    <name evidence="1" type="ORF">CSKR_108579</name>
</gene>
<protein>
    <submittedName>
        <fullName evidence="1">Uncharacterized protein</fullName>
    </submittedName>
</protein>
<name>A0A3R7CM77_CLOSI</name>
<dbReference type="Proteomes" id="UP000286415">
    <property type="component" value="Unassembled WGS sequence"/>
</dbReference>
<accession>A0A3R7CM77</accession>
<proteinExistence type="predicted"/>
<keyword evidence="2" id="KW-1185">Reference proteome</keyword>
<evidence type="ECO:0000313" key="1">
    <source>
        <dbReference type="EMBL" id="KAG5453894.1"/>
    </source>
</evidence>
<comment type="caution">
    <text evidence="1">The sequence shown here is derived from an EMBL/GenBank/DDBJ whole genome shotgun (WGS) entry which is preliminary data.</text>
</comment>
<evidence type="ECO:0000313" key="2">
    <source>
        <dbReference type="Proteomes" id="UP000286415"/>
    </source>
</evidence>